<evidence type="ECO:0000313" key="2">
    <source>
        <dbReference type="EMBL" id="CAA9368189.1"/>
    </source>
</evidence>
<feature type="region of interest" description="Disordered" evidence="1">
    <location>
        <begin position="763"/>
        <end position="814"/>
    </location>
</feature>
<proteinExistence type="predicted"/>
<dbReference type="AlphaFoldDB" id="A0A6J4MW64"/>
<name>A0A6J4MW64_9CHLR</name>
<feature type="region of interest" description="Disordered" evidence="1">
    <location>
        <begin position="526"/>
        <end position="578"/>
    </location>
</feature>
<sequence length="814" mass="87803">HLLYTRDGFVSVLLQIKDEQSAYVVQVGCAGCAVDRCGPGCRVALFRRILAVGYPRSQLVPVKNGLSERPYTRTIVAWPAGDDAEALDQSVLAGWTDARLQVHWRSTEWYQSLRWRSTGHPKPQLAASALLRVGDGGDDPLERLRDRGWKAHHVSEALPCLGGQPRLAPFWARRRTTLDPHLLTSITPTSKRLLRPPGRPGTHPLSDVDTGLVTSYGNASTIVQHLEEAGARSELLDLDRDHWTAQVVATTTTGGDARPIFETLLSPGSPLTVRDADSGTVALEPASVRSAEASSLLVYLGTRPDGRHRWRPLSATHHLVLAGAIEAGTIAGMLAPAVHGRPDLRVGVLDLTTEGVFNLALQDLPGRLPTTDEHSCSELLGVIGGLPDHEQPIVIVLHADDVEHTQTALVALLRAAMYRPISVLLVVPDSAAIPALIQDRCPLVVVREHVARMQALEGNWEWVNPTVLRLPWRAPDQVWVPRSQQKRPSEQLLPREGFWVVSHELGRLLNVAQEVEDDTMPDAAQIRTPDEEPTVPTEVVPPAMPDAEQIGSVPSSDADAVPQPEAAPEQTIGRPKRPANRCRVYDSVTLPVRSAPQSVVSTTLPAPTTPEPIGDAAPSVQTPEGSAPSLPDTITGHVLAPNTATLSTGVAQPSSALVSTTDPVRASIAYTPREDDRGNLVVDDQLLVLTLQWAEQLGEDAQGVPITRFRRALDLPTKAHSYQLRDALEQRGLIRREVRDGWYRLVTIRDAVLSGKLPPGPWYVPSAPDDHAEAPAPPAPSSGEGPSGPSVEGNMYPNGANGASVSVALDQSVP</sequence>
<feature type="compositionally biased region" description="Low complexity" evidence="1">
    <location>
        <begin position="781"/>
        <end position="790"/>
    </location>
</feature>
<dbReference type="EMBL" id="CADCTR010002752">
    <property type="protein sequence ID" value="CAA9368189.1"/>
    <property type="molecule type" value="Genomic_DNA"/>
</dbReference>
<organism evidence="2">
    <name type="scientific">uncultured Chloroflexia bacterium</name>
    <dbReference type="NCBI Taxonomy" id="1672391"/>
    <lineage>
        <taxon>Bacteria</taxon>
        <taxon>Bacillati</taxon>
        <taxon>Chloroflexota</taxon>
        <taxon>Chloroflexia</taxon>
        <taxon>environmental samples</taxon>
    </lineage>
</organism>
<feature type="region of interest" description="Disordered" evidence="1">
    <location>
        <begin position="599"/>
        <end position="628"/>
    </location>
</feature>
<feature type="non-terminal residue" evidence="2">
    <location>
        <position position="814"/>
    </location>
</feature>
<reference evidence="2" key="1">
    <citation type="submission" date="2020-02" db="EMBL/GenBank/DDBJ databases">
        <authorList>
            <person name="Meier V. D."/>
        </authorList>
    </citation>
    <scope>NUCLEOTIDE SEQUENCE</scope>
    <source>
        <strain evidence="2">AVDCRST_MAG93</strain>
    </source>
</reference>
<accession>A0A6J4MW64</accession>
<feature type="non-terminal residue" evidence="2">
    <location>
        <position position="1"/>
    </location>
</feature>
<protein>
    <submittedName>
        <fullName evidence="2">Uncharacterized protein</fullName>
    </submittedName>
</protein>
<evidence type="ECO:0000256" key="1">
    <source>
        <dbReference type="SAM" id="MobiDB-lite"/>
    </source>
</evidence>
<gene>
    <name evidence="2" type="ORF">AVDCRST_MAG93-8163</name>
</gene>